<organism evidence="1 2">
    <name type="scientific">Apiospora rasikravindrae</name>
    <dbReference type="NCBI Taxonomy" id="990691"/>
    <lineage>
        <taxon>Eukaryota</taxon>
        <taxon>Fungi</taxon>
        <taxon>Dikarya</taxon>
        <taxon>Ascomycota</taxon>
        <taxon>Pezizomycotina</taxon>
        <taxon>Sordariomycetes</taxon>
        <taxon>Xylariomycetidae</taxon>
        <taxon>Amphisphaeriales</taxon>
        <taxon>Apiosporaceae</taxon>
        <taxon>Apiospora</taxon>
    </lineage>
</organism>
<comment type="caution">
    <text evidence="1">The sequence shown here is derived from an EMBL/GenBank/DDBJ whole genome shotgun (WGS) entry which is preliminary data.</text>
</comment>
<dbReference type="Proteomes" id="UP001444661">
    <property type="component" value="Unassembled WGS sequence"/>
</dbReference>
<accession>A0ABR1SPE5</accession>
<protein>
    <submittedName>
        <fullName evidence="1">Uncharacterized protein</fullName>
    </submittedName>
</protein>
<name>A0ABR1SPE5_9PEZI</name>
<proteinExistence type="predicted"/>
<dbReference type="EMBL" id="JAQQWK010000009">
    <property type="protein sequence ID" value="KAK8035584.1"/>
    <property type="molecule type" value="Genomic_DNA"/>
</dbReference>
<evidence type="ECO:0000313" key="2">
    <source>
        <dbReference type="Proteomes" id="UP001444661"/>
    </source>
</evidence>
<sequence>MKCRYIGNLWELAQTRRSYAGEAELAGFTCKWEGAEYLSRLLSSKLVIRARIKPLDLKIPPYASSFYRDKVGNTLDTRIGSGDGDPSGLLIHLDGPLKQADVSKLYLLRLYTVKCRRWMISSCCSSGKKVPWEDQCTVGWEQDTWRDLCLHHTFHGSLAGPPRDGPTGCYRVGSQATEPSFFDGIGMQKVELV</sequence>
<keyword evidence="2" id="KW-1185">Reference proteome</keyword>
<reference evidence="1 2" key="1">
    <citation type="submission" date="2023-01" db="EMBL/GenBank/DDBJ databases">
        <title>Analysis of 21 Apiospora genomes using comparative genomics revels a genus with tremendous synthesis potential of carbohydrate active enzymes and secondary metabolites.</title>
        <authorList>
            <person name="Sorensen T."/>
        </authorList>
    </citation>
    <scope>NUCLEOTIDE SEQUENCE [LARGE SCALE GENOMIC DNA]</scope>
    <source>
        <strain evidence="1 2">CBS 33761</strain>
    </source>
</reference>
<evidence type="ECO:0000313" key="1">
    <source>
        <dbReference type="EMBL" id="KAK8035584.1"/>
    </source>
</evidence>
<gene>
    <name evidence="1" type="ORF">PG993_010579</name>
</gene>